<reference evidence="7 8" key="1">
    <citation type="submission" date="2014-10" db="EMBL/GenBank/DDBJ databases">
        <title>The Complete Genome Sequence for the Shellfish Pathogen Vibrio coralliilyticus RE98 Isolated from a Shellfish Hatchery.</title>
        <authorList>
            <person name="Richards G.P."/>
            <person name="Bono J.L."/>
            <person name="Watson M.A."/>
            <person name="Needleman D.S."/>
        </authorList>
    </citation>
    <scope>NUCLEOTIDE SEQUENCE [LARGE SCALE GENOMIC DNA]</scope>
    <source>
        <strain evidence="7 8">RE98</strain>
    </source>
</reference>
<dbReference type="KEGG" id="vcy:IX92_15195"/>
<gene>
    <name evidence="7" type="ORF">IX92_15195</name>
</gene>
<dbReference type="InterPro" id="IPR000390">
    <property type="entry name" value="Small_drug/metabolite_transptr"/>
</dbReference>
<dbReference type="AlphaFoldDB" id="A0AAN0SFY7"/>
<evidence type="ECO:0000256" key="5">
    <source>
        <dbReference type="ARBA" id="ARBA00023136"/>
    </source>
</evidence>
<evidence type="ECO:0000313" key="7">
    <source>
        <dbReference type="EMBL" id="AIW20295.1"/>
    </source>
</evidence>
<accession>A0AAN0SFY7</accession>
<keyword evidence="8" id="KW-1185">Reference proteome</keyword>
<evidence type="ECO:0000313" key="8">
    <source>
        <dbReference type="Proteomes" id="UP000030081"/>
    </source>
</evidence>
<feature type="transmembrane region" description="Helical" evidence="6">
    <location>
        <begin position="41"/>
        <end position="63"/>
    </location>
</feature>
<feature type="transmembrane region" description="Helical" evidence="6">
    <location>
        <begin position="102"/>
        <end position="119"/>
    </location>
</feature>
<dbReference type="InterPro" id="IPR037185">
    <property type="entry name" value="EmrE-like"/>
</dbReference>
<evidence type="ECO:0000256" key="1">
    <source>
        <dbReference type="ARBA" id="ARBA00004651"/>
    </source>
</evidence>
<evidence type="ECO:0000256" key="4">
    <source>
        <dbReference type="ARBA" id="ARBA00022989"/>
    </source>
</evidence>
<organism evidence="7 8">
    <name type="scientific">Vibrio coralliilyticus</name>
    <dbReference type="NCBI Taxonomy" id="190893"/>
    <lineage>
        <taxon>Bacteria</taxon>
        <taxon>Pseudomonadati</taxon>
        <taxon>Pseudomonadota</taxon>
        <taxon>Gammaproteobacteria</taxon>
        <taxon>Vibrionales</taxon>
        <taxon>Vibrionaceae</taxon>
        <taxon>Vibrio</taxon>
    </lineage>
</organism>
<protein>
    <recommendedName>
        <fullName evidence="9">EamA domain-containing protein</fullName>
    </recommendedName>
</protein>
<evidence type="ECO:0000256" key="2">
    <source>
        <dbReference type="ARBA" id="ARBA00022475"/>
    </source>
</evidence>
<name>A0AAN0SFY7_9VIBR</name>
<evidence type="ECO:0000256" key="6">
    <source>
        <dbReference type="SAM" id="Phobius"/>
    </source>
</evidence>
<dbReference type="GO" id="GO:0022857">
    <property type="term" value="F:transmembrane transporter activity"/>
    <property type="evidence" value="ECO:0007669"/>
    <property type="project" value="InterPro"/>
</dbReference>
<dbReference type="PANTHER" id="PTHR30561">
    <property type="entry name" value="SMR FAMILY PROTON-DEPENDENT DRUG EFFLUX TRANSPORTER SUGE"/>
    <property type="match status" value="1"/>
</dbReference>
<keyword evidence="2" id="KW-1003">Cell membrane</keyword>
<sequence>MQQYFFIFSTLAFSVYSQTVIKWKAQLLINMPSDTFGKFVHMFWVLLNPWVISSIVATFFAGISWMMVMSKFDIGFAYPFMSLNIIIMMWVGFVVFNEPIDIYRILGTALICLGLIVIYKGE</sequence>
<keyword evidence="4 6" id="KW-1133">Transmembrane helix</keyword>
<dbReference type="EMBL" id="CP009617">
    <property type="protein sequence ID" value="AIW20295.1"/>
    <property type="molecule type" value="Genomic_DNA"/>
</dbReference>
<dbReference type="PANTHER" id="PTHR30561:SF9">
    <property type="entry name" value="4-AMINO-4-DEOXY-L-ARABINOSE-PHOSPHOUNDECAPRENOL FLIPPASE SUBUNIT ARNF-RELATED"/>
    <property type="match status" value="1"/>
</dbReference>
<keyword evidence="3 6" id="KW-0812">Transmembrane</keyword>
<comment type="subcellular location">
    <subcellularLocation>
        <location evidence="1">Cell membrane</location>
        <topology evidence="1">Multi-pass membrane protein</topology>
    </subcellularLocation>
</comment>
<evidence type="ECO:0000256" key="3">
    <source>
        <dbReference type="ARBA" id="ARBA00022692"/>
    </source>
</evidence>
<feature type="transmembrane region" description="Helical" evidence="6">
    <location>
        <begin position="75"/>
        <end position="96"/>
    </location>
</feature>
<dbReference type="SUPFAM" id="SSF103481">
    <property type="entry name" value="Multidrug resistance efflux transporter EmrE"/>
    <property type="match status" value="1"/>
</dbReference>
<evidence type="ECO:0008006" key="9">
    <source>
        <dbReference type="Google" id="ProtNLM"/>
    </source>
</evidence>
<dbReference type="GO" id="GO:0005886">
    <property type="term" value="C:plasma membrane"/>
    <property type="evidence" value="ECO:0007669"/>
    <property type="project" value="UniProtKB-SubCell"/>
</dbReference>
<dbReference type="RefSeq" id="WP_043009494.1">
    <property type="nucleotide sequence ID" value="NZ_CP009617.1"/>
</dbReference>
<dbReference type="Proteomes" id="UP000030081">
    <property type="component" value="Chromosome 1"/>
</dbReference>
<dbReference type="Gene3D" id="1.10.3730.20">
    <property type="match status" value="1"/>
</dbReference>
<proteinExistence type="predicted"/>
<keyword evidence="5 6" id="KW-0472">Membrane</keyword>